<protein>
    <recommendedName>
        <fullName evidence="3">F-box domain-containing protein</fullName>
    </recommendedName>
</protein>
<dbReference type="EMBL" id="JAKNSF020000065">
    <property type="protein sequence ID" value="KAK7722781.1"/>
    <property type="molecule type" value="Genomic_DNA"/>
</dbReference>
<gene>
    <name evidence="1" type="ORF">SLS63_009176</name>
</gene>
<name>A0ABR1P0G9_DIAER</name>
<dbReference type="Proteomes" id="UP001430848">
    <property type="component" value="Unassembled WGS sequence"/>
</dbReference>
<comment type="caution">
    <text evidence="1">The sequence shown here is derived from an EMBL/GenBank/DDBJ whole genome shotgun (WGS) entry which is preliminary data.</text>
</comment>
<accession>A0ABR1P0G9</accession>
<sequence>MDPAKILKNLPMELVLIVLEQTVRVPKVHFFKLFRHYNGGLLGRPLLLPGEFDPGETGVEDVSPFSGARKLAKLTMEISAVSKHIFELGLTSIPLNPDMFPINKNTTGVPHFKVDIVNDVFCFSSNGQDPFFPGQRFSGGNSKYHEALSKIHRVCVGLPNFDLGAPNDNCQDCGRNYHFQRGAFPKGGIEFCTRCIGLWFARLNNLEQVYIIIPGLPRAQGTDKQYIARYGEADTHRRVLKEALQRDPTCRVVGSSILSVNTDDVPGQVMVSHSAEGFGTSGPCSFEGDGITLYEVDMMGVSDRDVRFMNTVVKSYARTRVRWADMTSGVSPPAFPEDPRVCGGMVEFKFLSYALGP</sequence>
<keyword evidence="2" id="KW-1185">Reference proteome</keyword>
<proteinExistence type="predicted"/>
<reference evidence="1 2" key="1">
    <citation type="submission" date="2024-02" db="EMBL/GenBank/DDBJ databases">
        <title>De novo assembly and annotation of 12 fungi associated with fruit tree decline syndrome in Ontario, Canada.</title>
        <authorList>
            <person name="Sulman M."/>
            <person name="Ellouze W."/>
            <person name="Ilyukhin E."/>
        </authorList>
    </citation>
    <scope>NUCLEOTIDE SEQUENCE [LARGE SCALE GENOMIC DNA]</scope>
    <source>
        <strain evidence="1 2">M169</strain>
    </source>
</reference>
<evidence type="ECO:0000313" key="2">
    <source>
        <dbReference type="Proteomes" id="UP001430848"/>
    </source>
</evidence>
<evidence type="ECO:0000313" key="1">
    <source>
        <dbReference type="EMBL" id="KAK7722781.1"/>
    </source>
</evidence>
<organism evidence="1 2">
    <name type="scientific">Diaporthe eres</name>
    <name type="common">Phomopsis oblonga</name>
    <dbReference type="NCBI Taxonomy" id="83184"/>
    <lineage>
        <taxon>Eukaryota</taxon>
        <taxon>Fungi</taxon>
        <taxon>Dikarya</taxon>
        <taxon>Ascomycota</taxon>
        <taxon>Pezizomycotina</taxon>
        <taxon>Sordariomycetes</taxon>
        <taxon>Sordariomycetidae</taxon>
        <taxon>Diaporthales</taxon>
        <taxon>Diaporthaceae</taxon>
        <taxon>Diaporthe</taxon>
        <taxon>Diaporthe eres species complex</taxon>
    </lineage>
</organism>
<evidence type="ECO:0008006" key="3">
    <source>
        <dbReference type="Google" id="ProtNLM"/>
    </source>
</evidence>